<dbReference type="InterPro" id="IPR028884">
    <property type="entry name" value="Trm82"/>
</dbReference>
<feature type="region of interest" description="Disordered" evidence="8">
    <location>
        <begin position="267"/>
        <end position="320"/>
    </location>
</feature>
<comment type="subcellular location">
    <subcellularLocation>
        <location evidence="1 6">Nucleus</location>
    </subcellularLocation>
</comment>
<dbReference type="Gene3D" id="2.130.10.10">
    <property type="entry name" value="YVTN repeat-like/Quinoprotein amine dehydrogenase"/>
    <property type="match status" value="1"/>
</dbReference>
<accession>A0A9P6LAV1</accession>
<comment type="pathway">
    <text evidence="6">tRNA modification; N(7)-methylguanine-tRNA biosynthesis.</text>
</comment>
<comment type="function">
    <text evidence="6">Required for the formation of N(7)-methylguanine at position 46 (m7G46) in tRNA. In the complex, it is required to stabilize and induce conformational changes of the catalytic subunit.</text>
</comment>
<evidence type="ECO:0000313" key="9">
    <source>
        <dbReference type="EMBL" id="KAF9791179.1"/>
    </source>
</evidence>
<evidence type="ECO:0000256" key="1">
    <source>
        <dbReference type="ARBA" id="ARBA00004123"/>
    </source>
</evidence>
<dbReference type="OrthoDB" id="339900at2759"/>
<reference evidence="9" key="1">
    <citation type="journal article" date="2020" name="Nat. Commun.">
        <title>Large-scale genome sequencing of mycorrhizal fungi provides insights into the early evolution of symbiotic traits.</title>
        <authorList>
            <person name="Miyauchi S."/>
            <person name="Kiss E."/>
            <person name="Kuo A."/>
            <person name="Drula E."/>
            <person name="Kohler A."/>
            <person name="Sanchez-Garcia M."/>
            <person name="Morin E."/>
            <person name="Andreopoulos B."/>
            <person name="Barry K.W."/>
            <person name="Bonito G."/>
            <person name="Buee M."/>
            <person name="Carver A."/>
            <person name="Chen C."/>
            <person name="Cichocki N."/>
            <person name="Clum A."/>
            <person name="Culley D."/>
            <person name="Crous P.W."/>
            <person name="Fauchery L."/>
            <person name="Girlanda M."/>
            <person name="Hayes R.D."/>
            <person name="Keri Z."/>
            <person name="LaButti K."/>
            <person name="Lipzen A."/>
            <person name="Lombard V."/>
            <person name="Magnuson J."/>
            <person name="Maillard F."/>
            <person name="Murat C."/>
            <person name="Nolan M."/>
            <person name="Ohm R.A."/>
            <person name="Pangilinan J."/>
            <person name="Pereira M.F."/>
            <person name="Perotto S."/>
            <person name="Peter M."/>
            <person name="Pfister S."/>
            <person name="Riley R."/>
            <person name="Sitrit Y."/>
            <person name="Stielow J.B."/>
            <person name="Szollosi G."/>
            <person name="Zifcakova L."/>
            <person name="Stursova M."/>
            <person name="Spatafora J.W."/>
            <person name="Tedersoo L."/>
            <person name="Vaario L.M."/>
            <person name="Yamada A."/>
            <person name="Yan M."/>
            <person name="Wang P."/>
            <person name="Xu J."/>
            <person name="Bruns T."/>
            <person name="Baldrian P."/>
            <person name="Vilgalys R."/>
            <person name="Dunand C."/>
            <person name="Henrissat B."/>
            <person name="Grigoriev I.V."/>
            <person name="Hibbett D."/>
            <person name="Nagy L.G."/>
            <person name="Martin F.M."/>
        </authorList>
    </citation>
    <scope>NUCLEOTIDE SEQUENCE</scope>
    <source>
        <strain evidence="9">UH-Tt-Lm1</strain>
    </source>
</reference>
<evidence type="ECO:0000256" key="6">
    <source>
        <dbReference type="HAMAP-Rule" id="MF_03056"/>
    </source>
</evidence>
<name>A0A9P6LAV1_9AGAM</name>
<organism evidence="9 10">
    <name type="scientific">Thelephora terrestris</name>
    <dbReference type="NCBI Taxonomy" id="56493"/>
    <lineage>
        <taxon>Eukaryota</taxon>
        <taxon>Fungi</taxon>
        <taxon>Dikarya</taxon>
        <taxon>Basidiomycota</taxon>
        <taxon>Agaricomycotina</taxon>
        <taxon>Agaricomycetes</taxon>
        <taxon>Thelephorales</taxon>
        <taxon>Thelephoraceae</taxon>
        <taxon>Thelephora</taxon>
    </lineage>
</organism>
<proteinExistence type="inferred from homology"/>
<keyword evidence="4 6" id="KW-0677">Repeat</keyword>
<dbReference type="SMART" id="SM00320">
    <property type="entry name" value="WD40"/>
    <property type="match status" value="3"/>
</dbReference>
<protein>
    <submittedName>
        <fullName evidence="9">WD40 repeat-like protein</fullName>
    </submittedName>
</protein>
<keyword evidence="3 6" id="KW-0819">tRNA processing</keyword>
<evidence type="ECO:0000256" key="8">
    <source>
        <dbReference type="SAM" id="MobiDB-lite"/>
    </source>
</evidence>
<dbReference type="GO" id="GO:0005634">
    <property type="term" value="C:nucleus"/>
    <property type="evidence" value="ECO:0007669"/>
    <property type="project" value="UniProtKB-SubCell"/>
</dbReference>
<dbReference type="PANTHER" id="PTHR16288">
    <property type="entry name" value="WD40 REPEAT PROTEIN 4"/>
    <property type="match status" value="1"/>
</dbReference>
<keyword evidence="10" id="KW-1185">Reference proteome</keyword>
<feature type="compositionally biased region" description="Basic and acidic residues" evidence="8">
    <location>
        <begin position="524"/>
        <end position="538"/>
    </location>
</feature>
<dbReference type="Pfam" id="PF00400">
    <property type="entry name" value="WD40"/>
    <property type="match status" value="1"/>
</dbReference>
<reference evidence="9" key="2">
    <citation type="submission" date="2020-11" db="EMBL/GenBank/DDBJ databases">
        <authorList>
            <consortium name="DOE Joint Genome Institute"/>
            <person name="Kuo A."/>
            <person name="Miyauchi S."/>
            <person name="Kiss E."/>
            <person name="Drula E."/>
            <person name="Kohler A."/>
            <person name="Sanchez-Garcia M."/>
            <person name="Andreopoulos B."/>
            <person name="Barry K.W."/>
            <person name="Bonito G."/>
            <person name="Buee M."/>
            <person name="Carver A."/>
            <person name="Chen C."/>
            <person name="Cichocki N."/>
            <person name="Clum A."/>
            <person name="Culley D."/>
            <person name="Crous P.W."/>
            <person name="Fauchery L."/>
            <person name="Girlanda M."/>
            <person name="Hayes R."/>
            <person name="Keri Z."/>
            <person name="Labutti K."/>
            <person name="Lipzen A."/>
            <person name="Lombard V."/>
            <person name="Magnuson J."/>
            <person name="Maillard F."/>
            <person name="Morin E."/>
            <person name="Murat C."/>
            <person name="Nolan M."/>
            <person name="Ohm R."/>
            <person name="Pangilinan J."/>
            <person name="Pereira M."/>
            <person name="Perotto S."/>
            <person name="Peter M."/>
            <person name="Riley R."/>
            <person name="Sitrit Y."/>
            <person name="Stielow B."/>
            <person name="Szollosi G."/>
            <person name="Zifcakova L."/>
            <person name="Stursova M."/>
            <person name="Spatafora J.W."/>
            <person name="Tedersoo L."/>
            <person name="Vaario L.-M."/>
            <person name="Yamada A."/>
            <person name="Yan M."/>
            <person name="Wang P."/>
            <person name="Xu J."/>
            <person name="Bruns T."/>
            <person name="Baldrian P."/>
            <person name="Vilgalys R."/>
            <person name="Henrissat B."/>
            <person name="Grigoriev I.V."/>
            <person name="Hibbett D."/>
            <person name="Nagy L.G."/>
            <person name="Martin F.M."/>
        </authorList>
    </citation>
    <scope>NUCLEOTIDE SEQUENCE</scope>
    <source>
        <strain evidence="9">UH-Tt-Lm1</strain>
    </source>
</reference>
<sequence>MYPYTQLHLGKTRSVAVAGPHFFVLESETGKLEGSTTNFDEQNTQELLKSGPIHFSAVDAELEHLVTVGEDKKLKVWELNGPKLRSQRDLPKRPTSLSLTKNGRTILVSDKFGDVFSYPLHPDLSAEGPAPAKRSRDSLSAHENPSRGTLVLGHVSLLTDFVLTPDERYIISADRDEHIRVSWYPQGYNIEMFCLGHRKFVSALHIPAFDHSLLVSGGGDSVLKVWDWMTGKERHDIPIQEAVEPFIVVKGKKRRWFEEGEMGDENSTVRVHKKGRKGKGKGKATEAPEQDATMGEAGDDGSSAPAIAVESTPVGGPQESIRPEVEELVLAVHKIDSFETPRGKHLAFSAVGCTSLFACDFPSQGDTSSPAIQAYNFQKPVIDFHVYRSLFWVLVDDGWGDEEVKSNPVQCVKWSDESQEFIAINPEEAPPLLCDLNTRHRVSASPEECKSLDLYANLSWLPKNVDPTRNPMNDDILAKTEFATPEELSIRQQGRLKHKKALLAKLQKGESGPGSPGNSATPGKEPEQKKIKQDHGADGDEMDDA</sequence>
<dbReference type="HAMAP" id="MF_03056">
    <property type="entry name" value="TRM82"/>
    <property type="match status" value="1"/>
</dbReference>
<keyword evidence="5 6" id="KW-0539">Nucleus</keyword>
<dbReference type="GO" id="GO:0005829">
    <property type="term" value="C:cytosol"/>
    <property type="evidence" value="ECO:0007669"/>
    <property type="project" value="TreeGrafter"/>
</dbReference>
<dbReference type="InterPro" id="IPR015943">
    <property type="entry name" value="WD40/YVTN_repeat-like_dom_sf"/>
</dbReference>
<feature type="compositionally biased region" description="Basic residues" evidence="8">
    <location>
        <begin position="270"/>
        <end position="282"/>
    </location>
</feature>
<dbReference type="PANTHER" id="PTHR16288:SF0">
    <property type="entry name" value="TRNA (GUANINE-N(7)-)-METHYLTRANSFERASE NON-CATALYTIC SUBUNIT WDR4"/>
    <property type="match status" value="1"/>
</dbReference>
<feature type="region of interest" description="Disordered" evidence="8">
    <location>
        <begin position="490"/>
        <end position="545"/>
    </location>
</feature>
<dbReference type="Proteomes" id="UP000736335">
    <property type="component" value="Unassembled WGS sequence"/>
</dbReference>
<gene>
    <name evidence="9" type="ORF">BJ322DRAFT_1040233</name>
</gene>
<comment type="similarity">
    <text evidence="6">Belongs to the WD repeat TRM82 family.</text>
</comment>
<evidence type="ECO:0000313" key="10">
    <source>
        <dbReference type="Proteomes" id="UP000736335"/>
    </source>
</evidence>
<evidence type="ECO:0000256" key="4">
    <source>
        <dbReference type="ARBA" id="ARBA00022737"/>
    </source>
</evidence>
<evidence type="ECO:0000256" key="5">
    <source>
        <dbReference type="ARBA" id="ARBA00023242"/>
    </source>
</evidence>
<dbReference type="GO" id="GO:0043527">
    <property type="term" value="C:tRNA methyltransferase complex"/>
    <property type="evidence" value="ECO:0007669"/>
    <property type="project" value="TreeGrafter"/>
</dbReference>
<keyword evidence="2 6" id="KW-0853">WD repeat</keyword>
<dbReference type="SUPFAM" id="SSF50978">
    <property type="entry name" value="WD40 repeat-like"/>
    <property type="match status" value="1"/>
</dbReference>
<comment type="caution">
    <text evidence="9">The sequence shown here is derived from an EMBL/GenBank/DDBJ whole genome shotgun (WGS) entry which is preliminary data.</text>
</comment>
<dbReference type="EMBL" id="WIUZ02000002">
    <property type="protein sequence ID" value="KAF9791179.1"/>
    <property type="molecule type" value="Genomic_DNA"/>
</dbReference>
<evidence type="ECO:0000256" key="3">
    <source>
        <dbReference type="ARBA" id="ARBA00022694"/>
    </source>
</evidence>
<dbReference type="PROSITE" id="PS50082">
    <property type="entry name" value="WD_REPEATS_2"/>
    <property type="match status" value="1"/>
</dbReference>
<evidence type="ECO:0000256" key="2">
    <source>
        <dbReference type="ARBA" id="ARBA00022574"/>
    </source>
</evidence>
<evidence type="ECO:0000256" key="7">
    <source>
        <dbReference type="PROSITE-ProRule" id="PRU00221"/>
    </source>
</evidence>
<dbReference type="InterPro" id="IPR036322">
    <property type="entry name" value="WD40_repeat_dom_sf"/>
</dbReference>
<dbReference type="AlphaFoldDB" id="A0A9P6LAV1"/>
<dbReference type="GO" id="GO:0106004">
    <property type="term" value="P:tRNA (guanine-N7)-methylation"/>
    <property type="evidence" value="ECO:0007669"/>
    <property type="project" value="UniProtKB-UniRule"/>
</dbReference>
<dbReference type="InterPro" id="IPR001680">
    <property type="entry name" value="WD40_rpt"/>
</dbReference>
<feature type="repeat" description="WD" evidence="7">
    <location>
        <begin position="194"/>
        <end position="236"/>
    </location>
</feature>